<dbReference type="EMBL" id="AEAH01001079">
    <property type="protein sequence ID" value="EGH31850.1"/>
    <property type="molecule type" value="Genomic_DNA"/>
</dbReference>
<name>F3FNR4_PSESX</name>
<dbReference type="HOGENOM" id="CLU_2754887_0_0_6"/>
<comment type="caution">
    <text evidence="1">The sequence shown here is derived from an EMBL/GenBank/DDBJ whole genome shotgun (WGS) entry which is preliminary data.</text>
</comment>
<proteinExistence type="predicted"/>
<accession>F3FNR4</accession>
<reference evidence="1 2" key="1">
    <citation type="journal article" date="2011" name="PLoS Pathog.">
        <title>Dynamic evolution of pathogenicity revealed by sequencing and comparative genomics of 19 Pseudomonas syringae isolates.</title>
        <authorList>
            <person name="Baltrus D.A."/>
            <person name="Nishimura M.T."/>
            <person name="Romanchuk A."/>
            <person name="Chang J.H."/>
            <person name="Mukhtar M.S."/>
            <person name="Cherkis K."/>
            <person name="Roach J."/>
            <person name="Grant S.R."/>
            <person name="Jones C.D."/>
            <person name="Dangl J.L."/>
        </authorList>
    </citation>
    <scope>NUCLEOTIDE SEQUENCE [LARGE SCALE GENOMIC DNA]</scope>
    <source>
        <strain evidence="2">M301072PT</strain>
    </source>
</reference>
<dbReference type="AlphaFoldDB" id="F3FNR4"/>
<gene>
    <name evidence="1" type="ORF">PSYJA_23898</name>
</gene>
<evidence type="ECO:0000313" key="2">
    <source>
        <dbReference type="Proteomes" id="UP000004471"/>
    </source>
</evidence>
<sequence>MAGRPATIADTGEYLAKIEQRRVDIGQGHGVFQADDQRTQLGNLFTEHHIDDVVPGRGHIQRCPQRIRRE</sequence>
<organism evidence="1 2">
    <name type="scientific">Pseudomonas syringae pv. japonica str. M301072</name>
    <dbReference type="NCBI Taxonomy" id="629262"/>
    <lineage>
        <taxon>Bacteria</taxon>
        <taxon>Pseudomonadati</taxon>
        <taxon>Pseudomonadota</taxon>
        <taxon>Gammaproteobacteria</taxon>
        <taxon>Pseudomonadales</taxon>
        <taxon>Pseudomonadaceae</taxon>
        <taxon>Pseudomonas</taxon>
        <taxon>Pseudomonas syringae</taxon>
    </lineage>
</organism>
<evidence type="ECO:0000313" key="1">
    <source>
        <dbReference type="EMBL" id="EGH31850.1"/>
    </source>
</evidence>
<protein>
    <submittedName>
        <fullName evidence="1">Uncharacterized protein</fullName>
    </submittedName>
</protein>
<dbReference type="Proteomes" id="UP000004471">
    <property type="component" value="Unassembled WGS sequence"/>
</dbReference>